<dbReference type="Pfam" id="PF07732">
    <property type="entry name" value="Cu-oxidase_3"/>
    <property type="match status" value="1"/>
</dbReference>
<dbReference type="PANTHER" id="PTHR11709">
    <property type="entry name" value="MULTI-COPPER OXIDASE"/>
    <property type="match status" value="1"/>
</dbReference>
<dbReference type="InterPro" id="IPR008972">
    <property type="entry name" value="Cupredoxin"/>
</dbReference>
<reference evidence="4" key="1">
    <citation type="submission" date="2021-06" db="EMBL/GenBank/DDBJ databases">
        <authorList>
            <person name="Kallberg Y."/>
            <person name="Tangrot J."/>
            <person name="Rosling A."/>
        </authorList>
    </citation>
    <scope>NUCLEOTIDE SEQUENCE</scope>
    <source>
        <strain evidence="4">87-6 pot B 2015</strain>
    </source>
</reference>
<feature type="domain" description="Plastocyanin-like" evidence="3">
    <location>
        <begin position="1"/>
        <end position="62"/>
    </location>
</feature>
<keyword evidence="2" id="KW-0186">Copper</keyword>
<protein>
    <submittedName>
        <fullName evidence="4">5751_t:CDS:1</fullName>
    </submittedName>
</protein>
<evidence type="ECO:0000256" key="1">
    <source>
        <dbReference type="ARBA" id="ARBA00010609"/>
    </source>
</evidence>
<keyword evidence="5" id="KW-1185">Reference proteome</keyword>
<dbReference type="GO" id="GO:0016491">
    <property type="term" value="F:oxidoreductase activity"/>
    <property type="evidence" value="ECO:0007669"/>
    <property type="project" value="TreeGrafter"/>
</dbReference>
<evidence type="ECO:0000256" key="2">
    <source>
        <dbReference type="ARBA" id="ARBA00023008"/>
    </source>
</evidence>
<gene>
    <name evidence="4" type="ORF">FMOSSE_LOCUS16772</name>
</gene>
<dbReference type="EMBL" id="CAJVPP010026267">
    <property type="protein sequence ID" value="CAG8753385.1"/>
    <property type="molecule type" value="Genomic_DNA"/>
</dbReference>
<evidence type="ECO:0000313" key="4">
    <source>
        <dbReference type="EMBL" id="CAG8753385.1"/>
    </source>
</evidence>
<feature type="non-terminal residue" evidence="4">
    <location>
        <position position="72"/>
    </location>
</feature>
<organism evidence="4 5">
    <name type="scientific">Funneliformis mosseae</name>
    <name type="common">Endomycorrhizal fungus</name>
    <name type="synonym">Glomus mosseae</name>
    <dbReference type="NCBI Taxonomy" id="27381"/>
    <lineage>
        <taxon>Eukaryota</taxon>
        <taxon>Fungi</taxon>
        <taxon>Fungi incertae sedis</taxon>
        <taxon>Mucoromycota</taxon>
        <taxon>Glomeromycotina</taxon>
        <taxon>Glomeromycetes</taxon>
        <taxon>Glomerales</taxon>
        <taxon>Glomeraceae</taxon>
        <taxon>Funneliformis</taxon>
    </lineage>
</organism>
<feature type="non-terminal residue" evidence="4">
    <location>
        <position position="1"/>
    </location>
</feature>
<dbReference type="InterPro" id="IPR011707">
    <property type="entry name" value="Cu-oxidase-like_N"/>
</dbReference>
<dbReference type="SUPFAM" id="SSF49503">
    <property type="entry name" value="Cupredoxins"/>
    <property type="match status" value="1"/>
</dbReference>
<dbReference type="PANTHER" id="PTHR11709:SF511">
    <property type="entry name" value="LACCASE"/>
    <property type="match status" value="1"/>
</dbReference>
<proteinExistence type="inferred from homology"/>
<accession>A0A9N9NQ39</accession>
<evidence type="ECO:0000259" key="3">
    <source>
        <dbReference type="Pfam" id="PF07732"/>
    </source>
</evidence>
<sequence>IHSHGMFQRGTPWYDGVPGQTQCEIPNNYTFTYNFTVPDQAGTYWYHSHALTQYVDGIVGALSYLEYVTTSN</sequence>
<dbReference type="Gene3D" id="2.60.40.420">
    <property type="entry name" value="Cupredoxins - blue copper proteins"/>
    <property type="match status" value="1"/>
</dbReference>
<comment type="similarity">
    <text evidence="1">Belongs to the multicopper oxidase family.</text>
</comment>
<dbReference type="Proteomes" id="UP000789375">
    <property type="component" value="Unassembled WGS sequence"/>
</dbReference>
<dbReference type="AlphaFoldDB" id="A0A9N9NQ39"/>
<evidence type="ECO:0000313" key="5">
    <source>
        <dbReference type="Proteomes" id="UP000789375"/>
    </source>
</evidence>
<comment type="caution">
    <text evidence="4">The sequence shown here is derived from an EMBL/GenBank/DDBJ whole genome shotgun (WGS) entry which is preliminary data.</text>
</comment>
<dbReference type="InterPro" id="IPR045087">
    <property type="entry name" value="Cu-oxidase_fam"/>
</dbReference>
<dbReference type="GO" id="GO:0005507">
    <property type="term" value="F:copper ion binding"/>
    <property type="evidence" value="ECO:0007669"/>
    <property type="project" value="InterPro"/>
</dbReference>
<name>A0A9N9NQ39_FUNMO</name>